<feature type="chain" id="PRO_5036408955" description="Feruloyl esterase" evidence="8">
    <location>
        <begin position="26"/>
        <end position="412"/>
    </location>
</feature>
<dbReference type="OrthoDB" id="424610at2759"/>
<accession>A0A813K8W7</accession>
<dbReference type="SUPFAM" id="SSF53474">
    <property type="entry name" value="alpha/beta-Hydrolases"/>
    <property type="match status" value="1"/>
</dbReference>
<keyword evidence="12" id="KW-1185">Reference proteome</keyword>
<evidence type="ECO:0000256" key="6">
    <source>
        <dbReference type="ARBA" id="ARBA00023277"/>
    </source>
</evidence>
<keyword evidence="2" id="KW-0964">Secreted</keyword>
<dbReference type="AlphaFoldDB" id="A0A813K8W7"/>
<evidence type="ECO:0000313" key="11">
    <source>
        <dbReference type="Proteomes" id="UP000626109"/>
    </source>
</evidence>
<evidence type="ECO:0000313" key="10">
    <source>
        <dbReference type="EMBL" id="CAE8693000.1"/>
    </source>
</evidence>
<comment type="subcellular location">
    <subcellularLocation>
        <location evidence="1">Secreted</location>
    </subcellularLocation>
</comment>
<dbReference type="GO" id="GO:0005576">
    <property type="term" value="C:extracellular region"/>
    <property type="evidence" value="ECO:0007669"/>
    <property type="project" value="UniProtKB-SubCell"/>
</dbReference>
<protein>
    <recommendedName>
        <fullName evidence="13">Feruloyl esterase</fullName>
    </recommendedName>
</protein>
<sequence length="412" mass="44310">MVSQWMLQPLLLPLAFLAAPSASFAGSGAASSSFPEPSGGCAARAKAVPREGLSRHSISVHDPLLSHGFRRYALYIPASYDGTSSVPLVLDFHGFYDDFVSEAKEDGMRLAAEREGFIVAYPNGKGDNPADPDDWWNTWNAAGTNGTPGRFGPEICTKDHSLYPCYSSCAIAGLCDGKKKHRTDCGSATCVDDTGFMRALMLHLKQSFCIDESRIHGTGISTGGIFLYAMAADPVVGPQLASIMPVEASEILGYLAGPVQSMAVIDVHGSKDDCIPANVTNSWGPYKHNGCPNSRAGRDGCTVGDDGWFYHPVDEVLATYAASNGCPSERPQPQPQAVTSRFDGQTGWSCTAPFGSCSVAPVLRCVHSGGHTWPFHVGKPQIRNRQFGEMFWHFVGQIRRSKPSETMPDLII</sequence>
<evidence type="ECO:0000313" key="12">
    <source>
        <dbReference type="Proteomes" id="UP000654075"/>
    </source>
</evidence>
<evidence type="ECO:0000313" key="9">
    <source>
        <dbReference type="EMBL" id="CAE8613915.1"/>
    </source>
</evidence>
<evidence type="ECO:0000256" key="8">
    <source>
        <dbReference type="SAM" id="SignalP"/>
    </source>
</evidence>
<keyword evidence="4 8" id="KW-0732">Signal</keyword>
<dbReference type="InterPro" id="IPR029058">
    <property type="entry name" value="AB_hydrolase_fold"/>
</dbReference>
<keyword evidence="7" id="KW-0624">Polysaccharide degradation</keyword>
<comment type="caution">
    <text evidence="10">The sequence shown here is derived from an EMBL/GenBank/DDBJ whole genome shotgun (WGS) entry which is preliminary data.</text>
</comment>
<dbReference type="GO" id="GO:0030600">
    <property type="term" value="F:feruloyl esterase activity"/>
    <property type="evidence" value="ECO:0007669"/>
    <property type="project" value="InterPro"/>
</dbReference>
<dbReference type="GO" id="GO:0045493">
    <property type="term" value="P:xylan catabolic process"/>
    <property type="evidence" value="ECO:0007669"/>
    <property type="project" value="UniProtKB-KW"/>
</dbReference>
<keyword evidence="5" id="KW-0378">Hydrolase</keyword>
<dbReference type="OMA" id="NTHIWAF"/>
<evidence type="ECO:0000256" key="5">
    <source>
        <dbReference type="ARBA" id="ARBA00022801"/>
    </source>
</evidence>
<dbReference type="PANTHER" id="PTHR38050">
    <property type="match status" value="1"/>
</dbReference>
<evidence type="ECO:0000256" key="3">
    <source>
        <dbReference type="ARBA" id="ARBA00022651"/>
    </source>
</evidence>
<dbReference type="Proteomes" id="UP000626109">
    <property type="component" value="Unassembled WGS sequence"/>
</dbReference>
<dbReference type="EMBL" id="CAJNNV010025330">
    <property type="protein sequence ID" value="CAE8613915.1"/>
    <property type="molecule type" value="Genomic_DNA"/>
</dbReference>
<dbReference type="InterPro" id="IPR043595">
    <property type="entry name" value="FaeB/C/D"/>
</dbReference>
<gene>
    <name evidence="9" type="ORF">PGLA1383_LOCUS31655</name>
    <name evidence="10" type="ORF">PGLA2088_LOCUS28150</name>
</gene>
<dbReference type="EMBL" id="CAJNNW010027754">
    <property type="protein sequence ID" value="CAE8693000.1"/>
    <property type="molecule type" value="Genomic_DNA"/>
</dbReference>
<evidence type="ECO:0000256" key="2">
    <source>
        <dbReference type="ARBA" id="ARBA00022525"/>
    </source>
</evidence>
<dbReference type="Proteomes" id="UP000654075">
    <property type="component" value="Unassembled WGS sequence"/>
</dbReference>
<keyword evidence="3" id="KW-0858">Xylan degradation</keyword>
<reference evidence="10" key="1">
    <citation type="submission" date="2021-02" db="EMBL/GenBank/DDBJ databases">
        <authorList>
            <person name="Dougan E. K."/>
            <person name="Rhodes N."/>
            <person name="Thang M."/>
            <person name="Chan C."/>
        </authorList>
    </citation>
    <scope>NUCLEOTIDE SEQUENCE</scope>
</reference>
<evidence type="ECO:0000256" key="7">
    <source>
        <dbReference type="ARBA" id="ARBA00023326"/>
    </source>
</evidence>
<organism evidence="10 11">
    <name type="scientific">Polarella glacialis</name>
    <name type="common">Dinoflagellate</name>
    <dbReference type="NCBI Taxonomy" id="89957"/>
    <lineage>
        <taxon>Eukaryota</taxon>
        <taxon>Sar</taxon>
        <taxon>Alveolata</taxon>
        <taxon>Dinophyceae</taxon>
        <taxon>Suessiales</taxon>
        <taxon>Suessiaceae</taxon>
        <taxon>Polarella</taxon>
    </lineage>
</organism>
<evidence type="ECO:0000256" key="4">
    <source>
        <dbReference type="ARBA" id="ARBA00022729"/>
    </source>
</evidence>
<dbReference type="PANTHER" id="PTHR38050:SF2">
    <property type="entry name" value="FERULOYL ESTERASE C-RELATED"/>
    <property type="match status" value="1"/>
</dbReference>
<evidence type="ECO:0000256" key="1">
    <source>
        <dbReference type="ARBA" id="ARBA00004613"/>
    </source>
</evidence>
<name>A0A813K8W7_POLGL</name>
<proteinExistence type="predicted"/>
<keyword evidence="6" id="KW-0119">Carbohydrate metabolism</keyword>
<evidence type="ECO:0008006" key="13">
    <source>
        <dbReference type="Google" id="ProtNLM"/>
    </source>
</evidence>
<dbReference type="Gene3D" id="3.40.50.1820">
    <property type="entry name" value="alpha/beta hydrolase"/>
    <property type="match status" value="1"/>
</dbReference>
<feature type="signal peptide" evidence="8">
    <location>
        <begin position="1"/>
        <end position="25"/>
    </location>
</feature>